<sequence>MSSQTLPAVLVDNQDAIIGLVDTIMALPSDGAHLFLDLEGISLSRHGTLSIVTIYIRSSDRAYLVDVHQLGAAAFSACNADGHSLKSILESPQLTKVFFDVRNDSDALFSHYGIALKGIEDVQLMENVLRSPGRRTYVMGLQKTIQYHAPLTQQQKWQWERVKDMGVGLFHPSRGGTYEVFNKRPLHPDVEKYCVNDVQYLPGLRDRFWARLEKSWMAREKAMVMQETEKRVKESQAVDYEPQSESKRFGPWGP</sequence>
<proteinExistence type="predicted"/>
<name>A0A9P9ATN0_9HYPO</name>
<comment type="caution">
    <text evidence="3">The sequence shown here is derived from an EMBL/GenBank/DDBJ whole genome shotgun (WGS) entry which is preliminary data.</text>
</comment>
<feature type="region of interest" description="Disordered" evidence="1">
    <location>
        <begin position="231"/>
        <end position="254"/>
    </location>
</feature>
<dbReference type="OrthoDB" id="26838at2759"/>
<dbReference type="PANTHER" id="PTHR43040">
    <property type="entry name" value="RIBONUCLEASE D"/>
    <property type="match status" value="1"/>
</dbReference>
<dbReference type="EMBL" id="JAGPYM010000005">
    <property type="protein sequence ID" value="KAH6894513.1"/>
    <property type="molecule type" value="Genomic_DNA"/>
</dbReference>
<protein>
    <submittedName>
        <fullName evidence="3">Ribonuclease H-like domain-containing protein</fullName>
    </submittedName>
</protein>
<dbReference type="AlphaFoldDB" id="A0A9P9ATN0"/>
<dbReference type="Gene3D" id="3.30.420.10">
    <property type="entry name" value="Ribonuclease H-like superfamily/Ribonuclease H"/>
    <property type="match status" value="1"/>
</dbReference>
<dbReference type="InterPro" id="IPR012337">
    <property type="entry name" value="RNaseH-like_sf"/>
</dbReference>
<evidence type="ECO:0000313" key="3">
    <source>
        <dbReference type="EMBL" id="KAH6894513.1"/>
    </source>
</evidence>
<dbReference type="InterPro" id="IPR002562">
    <property type="entry name" value="3'-5'_exonuclease_dom"/>
</dbReference>
<dbReference type="SMART" id="SM00474">
    <property type="entry name" value="35EXOc"/>
    <property type="match status" value="1"/>
</dbReference>
<dbReference type="InterPro" id="IPR036397">
    <property type="entry name" value="RNaseH_sf"/>
</dbReference>
<dbReference type="Proteomes" id="UP000777438">
    <property type="component" value="Unassembled WGS sequence"/>
</dbReference>
<keyword evidence="4" id="KW-1185">Reference proteome</keyword>
<dbReference type="PANTHER" id="PTHR43040:SF1">
    <property type="entry name" value="RIBONUCLEASE D"/>
    <property type="match status" value="1"/>
</dbReference>
<dbReference type="SUPFAM" id="SSF53098">
    <property type="entry name" value="Ribonuclease H-like"/>
    <property type="match status" value="1"/>
</dbReference>
<reference evidence="3 4" key="1">
    <citation type="journal article" date="2021" name="Nat. Commun.">
        <title>Genetic determinants of endophytism in the Arabidopsis root mycobiome.</title>
        <authorList>
            <person name="Mesny F."/>
            <person name="Miyauchi S."/>
            <person name="Thiergart T."/>
            <person name="Pickel B."/>
            <person name="Atanasova L."/>
            <person name="Karlsson M."/>
            <person name="Huettel B."/>
            <person name="Barry K.W."/>
            <person name="Haridas S."/>
            <person name="Chen C."/>
            <person name="Bauer D."/>
            <person name="Andreopoulos W."/>
            <person name="Pangilinan J."/>
            <person name="LaButti K."/>
            <person name="Riley R."/>
            <person name="Lipzen A."/>
            <person name="Clum A."/>
            <person name="Drula E."/>
            <person name="Henrissat B."/>
            <person name="Kohler A."/>
            <person name="Grigoriev I.V."/>
            <person name="Martin F.M."/>
            <person name="Hacquard S."/>
        </authorList>
    </citation>
    <scope>NUCLEOTIDE SEQUENCE [LARGE SCALE GENOMIC DNA]</scope>
    <source>
        <strain evidence="3 4">MPI-CAGE-CH-0241</strain>
    </source>
</reference>
<dbReference type="GO" id="GO:0008408">
    <property type="term" value="F:3'-5' exonuclease activity"/>
    <property type="evidence" value="ECO:0007669"/>
    <property type="project" value="InterPro"/>
</dbReference>
<accession>A0A9P9ATN0</accession>
<evidence type="ECO:0000259" key="2">
    <source>
        <dbReference type="SMART" id="SM00474"/>
    </source>
</evidence>
<dbReference type="GO" id="GO:0006139">
    <property type="term" value="P:nucleobase-containing compound metabolic process"/>
    <property type="evidence" value="ECO:0007669"/>
    <property type="project" value="InterPro"/>
</dbReference>
<dbReference type="Pfam" id="PF01612">
    <property type="entry name" value="DNA_pol_A_exo1"/>
    <property type="match status" value="1"/>
</dbReference>
<organism evidence="3 4">
    <name type="scientific">Thelonectria olida</name>
    <dbReference type="NCBI Taxonomy" id="1576542"/>
    <lineage>
        <taxon>Eukaryota</taxon>
        <taxon>Fungi</taxon>
        <taxon>Dikarya</taxon>
        <taxon>Ascomycota</taxon>
        <taxon>Pezizomycotina</taxon>
        <taxon>Sordariomycetes</taxon>
        <taxon>Hypocreomycetidae</taxon>
        <taxon>Hypocreales</taxon>
        <taxon>Nectriaceae</taxon>
        <taxon>Thelonectria</taxon>
    </lineage>
</organism>
<evidence type="ECO:0000256" key="1">
    <source>
        <dbReference type="SAM" id="MobiDB-lite"/>
    </source>
</evidence>
<evidence type="ECO:0000313" key="4">
    <source>
        <dbReference type="Proteomes" id="UP000777438"/>
    </source>
</evidence>
<feature type="domain" description="3'-5' exonuclease" evidence="2">
    <location>
        <begin position="8"/>
        <end position="213"/>
    </location>
</feature>
<dbReference type="GO" id="GO:0003676">
    <property type="term" value="F:nucleic acid binding"/>
    <property type="evidence" value="ECO:0007669"/>
    <property type="project" value="InterPro"/>
</dbReference>
<gene>
    <name evidence="3" type="ORF">B0T10DRAFT_480650</name>
</gene>